<protein>
    <submittedName>
        <fullName evidence="9">DUF590-domain-containing protein</fullName>
    </submittedName>
</protein>
<dbReference type="GO" id="GO:0016020">
    <property type="term" value="C:membrane"/>
    <property type="evidence" value="ECO:0007669"/>
    <property type="project" value="UniProtKB-SubCell"/>
</dbReference>
<feature type="transmembrane region" description="Helical" evidence="6">
    <location>
        <begin position="638"/>
        <end position="662"/>
    </location>
</feature>
<comment type="subcellular location">
    <subcellularLocation>
        <location evidence="1">Membrane</location>
        <topology evidence="1">Multi-pass membrane protein</topology>
    </subcellularLocation>
</comment>
<comment type="caution">
    <text evidence="9">The sequence shown here is derived from an EMBL/GenBank/DDBJ whole genome shotgun (WGS) entry which is preliminary data.</text>
</comment>
<dbReference type="PANTHER" id="PTHR12308">
    <property type="entry name" value="ANOCTAMIN"/>
    <property type="match status" value="1"/>
</dbReference>
<dbReference type="PANTHER" id="PTHR12308:SF73">
    <property type="entry name" value="ANOCTAMIN"/>
    <property type="match status" value="1"/>
</dbReference>
<dbReference type="GO" id="GO:0032541">
    <property type="term" value="C:cortical endoplasmic reticulum"/>
    <property type="evidence" value="ECO:0007669"/>
    <property type="project" value="TreeGrafter"/>
</dbReference>
<evidence type="ECO:0000313" key="10">
    <source>
        <dbReference type="Proteomes" id="UP000800039"/>
    </source>
</evidence>
<dbReference type="GO" id="GO:0005254">
    <property type="term" value="F:chloride channel activity"/>
    <property type="evidence" value="ECO:0007669"/>
    <property type="project" value="TreeGrafter"/>
</dbReference>
<dbReference type="InterPro" id="IPR049456">
    <property type="entry name" value="Anoctamin_N_fung"/>
</dbReference>
<feature type="domain" description="Anoctamin transmembrane" evidence="7">
    <location>
        <begin position="207"/>
        <end position="680"/>
    </location>
</feature>
<gene>
    <name evidence="9" type="ORF">K460DRAFT_389193</name>
</gene>
<dbReference type="InterPro" id="IPR007632">
    <property type="entry name" value="Anoctamin"/>
</dbReference>
<evidence type="ECO:0000313" key="9">
    <source>
        <dbReference type="EMBL" id="KAF1842573.1"/>
    </source>
</evidence>
<name>A0A9P4L609_9PLEO</name>
<sequence length="765" mass="86567">MSTQKEGPVPGIPYFTSLSSNIYLLKTALLTSSSSSAMAKSQALQSNLDVDYVISYRFAKTDKATAAAKFEKLCEALSNVGLQTEVRNGDSHSVLLFVRVASDEHLFGEVYRSRVRDWIHGVRAAAPSKETRESLEAEPLYEAERLRTIYQLITNPVSEGGAGITPKEGEWESVESIFALHDHAYNKDWIKKWSSQWFLNTEDLDDIRNRLGEKIAFYFAFTQSYFTFLVFPAAFGFAAWLVLGSFSPIYGIVSAVWCTVFTEYWKQQEIDLGVRWGVKGVSKIDIKRRDFQHEKTNTDPITGEQVGFFSASKRFQRQLLQIPFALIAALSLGAVITTCFGIEVFISEVYNGPLKSVLVFIPTGILTTVNPILNTLLTQVATRLTDFENYETAAAHDTALTQKIFVMNFIMSYLGIFLTAFVYVPFGTLIVPHLDIFNVAVRPFAEDEKQLHHTTTSWSINPDRLRKQVIYFTVTAQVVNLGMELIVPYLKRRGFAKFKQFQSARAAKNGGASPSAAANDSPEDSAFLERVRKEAELDVYDVTADLREMVVQFGYLSLFSVVWPLTAVSFLINDWIELRADAMKICVEMQRPVPWRADTIGPWLDSLSFLTWLGSLTTSALVYMFWNQSAGPGGNPSTIQLWALLLTVFFSEHLFILFRWAVRIVISKLDSPGLQKERRDRFLVRKQYFEENLSAMEKIPRMTDNGGEITRRSLEDDARQSSLSDSTPEGRFWGRQRGWRETATVAKGLIEQAQNETTTERKKEL</sequence>
<evidence type="ECO:0000256" key="2">
    <source>
        <dbReference type="ARBA" id="ARBA00022692"/>
    </source>
</evidence>
<evidence type="ECO:0000256" key="3">
    <source>
        <dbReference type="ARBA" id="ARBA00022989"/>
    </source>
</evidence>
<feature type="region of interest" description="Disordered" evidence="5">
    <location>
        <begin position="713"/>
        <end position="738"/>
    </location>
</feature>
<dbReference type="EMBL" id="ML976618">
    <property type="protein sequence ID" value="KAF1842573.1"/>
    <property type="molecule type" value="Genomic_DNA"/>
</dbReference>
<accession>A0A9P4L609</accession>
<evidence type="ECO:0000256" key="5">
    <source>
        <dbReference type="SAM" id="MobiDB-lite"/>
    </source>
</evidence>
<feature type="transmembrane region" description="Helical" evidence="6">
    <location>
        <begin position="249"/>
        <end position="265"/>
    </location>
</feature>
<dbReference type="Pfam" id="PF04547">
    <property type="entry name" value="Anoctamin"/>
    <property type="match status" value="1"/>
</dbReference>
<feature type="transmembrane region" description="Helical" evidence="6">
    <location>
        <begin position="405"/>
        <end position="426"/>
    </location>
</feature>
<keyword evidence="2 6" id="KW-0812">Transmembrane</keyword>
<evidence type="ECO:0000256" key="4">
    <source>
        <dbReference type="ARBA" id="ARBA00023136"/>
    </source>
</evidence>
<keyword evidence="4 6" id="KW-0472">Membrane</keyword>
<feature type="transmembrane region" description="Helical" evidence="6">
    <location>
        <begin position="215"/>
        <end position="243"/>
    </location>
</feature>
<dbReference type="Pfam" id="PF20877">
    <property type="entry name" value="Anoctamin_N"/>
    <property type="match status" value="1"/>
</dbReference>
<dbReference type="AlphaFoldDB" id="A0A9P4L609"/>
<evidence type="ECO:0000259" key="7">
    <source>
        <dbReference type="Pfam" id="PF04547"/>
    </source>
</evidence>
<dbReference type="RefSeq" id="XP_040785136.1">
    <property type="nucleotide sequence ID" value="XM_040935730.1"/>
</dbReference>
<evidence type="ECO:0000259" key="8">
    <source>
        <dbReference type="Pfam" id="PF20877"/>
    </source>
</evidence>
<feature type="transmembrane region" description="Helical" evidence="6">
    <location>
        <begin position="469"/>
        <end position="490"/>
    </location>
</feature>
<evidence type="ECO:0000256" key="1">
    <source>
        <dbReference type="ARBA" id="ARBA00004141"/>
    </source>
</evidence>
<proteinExistence type="predicted"/>
<evidence type="ECO:0000256" key="6">
    <source>
        <dbReference type="SAM" id="Phobius"/>
    </source>
</evidence>
<dbReference type="InterPro" id="IPR049452">
    <property type="entry name" value="Anoctamin_TM"/>
</dbReference>
<feature type="transmembrane region" description="Helical" evidence="6">
    <location>
        <begin position="322"/>
        <end position="346"/>
    </location>
</feature>
<feature type="domain" description="Anoctamin alpha-beta plait" evidence="8">
    <location>
        <begin position="49"/>
        <end position="174"/>
    </location>
</feature>
<organism evidence="9 10">
    <name type="scientific">Cucurbitaria berberidis CBS 394.84</name>
    <dbReference type="NCBI Taxonomy" id="1168544"/>
    <lineage>
        <taxon>Eukaryota</taxon>
        <taxon>Fungi</taxon>
        <taxon>Dikarya</taxon>
        <taxon>Ascomycota</taxon>
        <taxon>Pezizomycotina</taxon>
        <taxon>Dothideomycetes</taxon>
        <taxon>Pleosporomycetidae</taxon>
        <taxon>Pleosporales</taxon>
        <taxon>Pleosporineae</taxon>
        <taxon>Cucurbitariaceae</taxon>
        <taxon>Cucurbitaria</taxon>
    </lineage>
</organism>
<dbReference type="GeneID" id="63852981"/>
<keyword evidence="10" id="KW-1185">Reference proteome</keyword>
<feature type="transmembrane region" description="Helical" evidence="6">
    <location>
        <begin position="358"/>
        <end position="377"/>
    </location>
</feature>
<feature type="transmembrane region" description="Helical" evidence="6">
    <location>
        <begin position="553"/>
        <end position="572"/>
    </location>
</feature>
<reference evidence="9" key="1">
    <citation type="submission" date="2020-01" db="EMBL/GenBank/DDBJ databases">
        <authorList>
            <consortium name="DOE Joint Genome Institute"/>
            <person name="Haridas S."/>
            <person name="Albert R."/>
            <person name="Binder M."/>
            <person name="Bloem J."/>
            <person name="Labutti K."/>
            <person name="Salamov A."/>
            <person name="Andreopoulos B."/>
            <person name="Baker S.E."/>
            <person name="Barry K."/>
            <person name="Bills G."/>
            <person name="Bluhm B.H."/>
            <person name="Cannon C."/>
            <person name="Castanera R."/>
            <person name="Culley D.E."/>
            <person name="Daum C."/>
            <person name="Ezra D."/>
            <person name="Gonzalez J.B."/>
            <person name="Henrissat B."/>
            <person name="Kuo A."/>
            <person name="Liang C."/>
            <person name="Lipzen A."/>
            <person name="Lutzoni F."/>
            <person name="Magnuson J."/>
            <person name="Mondo S."/>
            <person name="Nolan M."/>
            <person name="Ohm R."/>
            <person name="Pangilinan J."/>
            <person name="Park H.-J."/>
            <person name="Ramirez L."/>
            <person name="Alfaro M."/>
            <person name="Sun H."/>
            <person name="Tritt A."/>
            <person name="Yoshinaga Y."/>
            <person name="Zwiers L.-H."/>
            <person name="Turgeon B.G."/>
            <person name="Goodwin S.B."/>
            <person name="Spatafora J.W."/>
            <person name="Crous P.W."/>
            <person name="Grigoriev I.V."/>
        </authorList>
    </citation>
    <scope>NUCLEOTIDE SEQUENCE</scope>
    <source>
        <strain evidence="9">CBS 394.84</strain>
    </source>
</reference>
<dbReference type="OrthoDB" id="296386at2759"/>
<dbReference type="Proteomes" id="UP000800039">
    <property type="component" value="Unassembled WGS sequence"/>
</dbReference>
<keyword evidence="3 6" id="KW-1133">Transmembrane helix</keyword>